<accession>A0A5N5LPX7</accession>
<dbReference type="EMBL" id="VDCV01000008">
    <property type="protein sequence ID" value="KAB5544807.1"/>
    <property type="molecule type" value="Genomic_DNA"/>
</dbReference>
<evidence type="ECO:0000313" key="4">
    <source>
        <dbReference type="Proteomes" id="UP000326939"/>
    </source>
</evidence>
<evidence type="ECO:0008006" key="5">
    <source>
        <dbReference type="Google" id="ProtNLM"/>
    </source>
</evidence>
<sequence length="108" mass="11830">MKSAENHAMPLSADSAENLSFPLSADFTLFEIQSFSDVTNACCGDGTLGGLLQCGREGYKICPNPNAFLFWDYFHPTEHAYKLISKALWGGKSSRIRPINLKTLASTP</sequence>
<organism evidence="3 4">
    <name type="scientific">Salix brachista</name>
    <dbReference type="NCBI Taxonomy" id="2182728"/>
    <lineage>
        <taxon>Eukaryota</taxon>
        <taxon>Viridiplantae</taxon>
        <taxon>Streptophyta</taxon>
        <taxon>Embryophyta</taxon>
        <taxon>Tracheophyta</taxon>
        <taxon>Spermatophyta</taxon>
        <taxon>Magnoliopsida</taxon>
        <taxon>eudicotyledons</taxon>
        <taxon>Gunneridae</taxon>
        <taxon>Pentapetalae</taxon>
        <taxon>rosids</taxon>
        <taxon>fabids</taxon>
        <taxon>Malpighiales</taxon>
        <taxon>Salicaceae</taxon>
        <taxon>Saliceae</taxon>
        <taxon>Salix</taxon>
    </lineage>
</organism>
<name>A0A5N5LPX7_9ROSI</name>
<evidence type="ECO:0000256" key="1">
    <source>
        <dbReference type="ARBA" id="ARBA00008668"/>
    </source>
</evidence>
<dbReference type="InterPro" id="IPR044552">
    <property type="entry name" value="GLIP1-5/GLL25"/>
</dbReference>
<dbReference type="InterPro" id="IPR036514">
    <property type="entry name" value="SGNH_hydro_sf"/>
</dbReference>
<keyword evidence="2" id="KW-0732">Signal</keyword>
<comment type="similarity">
    <text evidence="1">Belongs to the 'GDSL' lipolytic enzyme family.</text>
</comment>
<dbReference type="AlphaFoldDB" id="A0A5N5LPX7"/>
<evidence type="ECO:0000256" key="2">
    <source>
        <dbReference type="ARBA" id="ARBA00022729"/>
    </source>
</evidence>
<dbReference type="Proteomes" id="UP000326939">
    <property type="component" value="Chromosome 8"/>
</dbReference>
<evidence type="ECO:0000313" key="3">
    <source>
        <dbReference type="EMBL" id="KAB5544807.1"/>
    </source>
</evidence>
<dbReference type="InterPro" id="IPR001087">
    <property type="entry name" value="GDSL"/>
</dbReference>
<protein>
    <recommendedName>
        <fullName evidence="5">GDSL esterase/lipase</fullName>
    </recommendedName>
</protein>
<comment type="caution">
    <text evidence="3">The sequence shown here is derived from an EMBL/GenBank/DDBJ whole genome shotgun (WGS) entry which is preliminary data.</text>
</comment>
<dbReference type="Gene3D" id="3.40.50.1110">
    <property type="entry name" value="SGNH hydrolase"/>
    <property type="match status" value="1"/>
</dbReference>
<dbReference type="PANTHER" id="PTHR45966">
    <property type="entry name" value="GDSL-LIKE LIPASE/ACYLHYDROLASE"/>
    <property type="match status" value="1"/>
</dbReference>
<dbReference type="GO" id="GO:0016298">
    <property type="term" value="F:lipase activity"/>
    <property type="evidence" value="ECO:0007669"/>
    <property type="project" value="TreeGrafter"/>
</dbReference>
<gene>
    <name evidence="3" type="ORF">DKX38_012919</name>
</gene>
<dbReference type="PANTHER" id="PTHR45966:SF35">
    <property type="entry name" value="GDSL LIPASE_ESTERASE, SGNH HYDROLASE SUPERFAMILY"/>
    <property type="match status" value="1"/>
</dbReference>
<keyword evidence="4" id="KW-1185">Reference proteome</keyword>
<reference evidence="4" key="1">
    <citation type="journal article" date="2019" name="Gigascience">
        <title>De novo genome assembly of the endangered Acer yangbiense, a plant species with extremely small populations endemic to Yunnan Province, China.</title>
        <authorList>
            <person name="Yang J."/>
            <person name="Wariss H.M."/>
            <person name="Tao L."/>
            <person name="Zhang R."/>
            <person name="Yun Q."/>
            <person name="Hollingsworth P."/>
            <person name="Dao Z."/>
            <person name="Luo G."/>
            <person name="Guo H."/>
            <person name="Ma Y."/>
            <person name="Sun W."/>
        </authorList>
    </citation>
    <scope>NUCLEOTIDE SEQUENCE [LARGE SCALE GENOMIC DNA]</scope>
    <source>
        <strain evidence="4">cv. br00</strain>
    </source>
</reference>
<dbReference type="Pfam" id="PF00657">
    <property type="entry name" value="Lipase_GDSL"/>
    <property type="match status" value="1"/>
</dbReference>
<proteinExistence type="inferred from homology"/>